<reference evidence="5" key="1">
    <citation type="journal article" date="2020" name="PLoS Negl. Trop. Dis.">
        <title>High-quality nuclear genome for Sarcoptes scabiei-A critical resource for a neglected parasite.</title>
        <authorList>
            <person name="Korhonen P.K."/>
            <person name="Gasser R.B."/>
            <person name="Ma G."/>
            <person name="Wang T."/>
            <person name="Stroehlein A.J."/>
            <person name="Young N.D."/>
            <person name="Ang C.S."/>
            <person name="Fernando D.D."/>
            <person name="Lu H.C."/>
            <person name="Taylor S."/>
            <person name="Reynolds S.L."/>
            <person name="Mofiz E."/>
            <person name="Najaraj S.H."/>
            <person name="Gowda H."/>
            <person name="Madugundu A."/>
            <person name="Renuse S."/>
            <person name="Holt D."/>
            <person name="Pandey A."/>
            <person name="Papenfuss A.T."/>
            <person name="Fischer K."/>
        </authorList>
    </citation>
    <scope>NUCLEOTIDE SEQUENCE [LARGE SCALE GENOMIC DNA]</scope>
</reference>
<feature type="compositionally biased region" description="Polar residues" evidence="1">
    <location>
        <begin position="130"/>
        <end position="144"/>
    </location>
</feature>
<feature type="chain" id="PRO_5038259537" evidence="2">
    <location>
        <begin position="18"/>
        <end position="144"/>
    </location>
</feature>
<dbReference type="OrthoDB" id="6288097at2759"/>
<feature type="compositionally biased region" description="Polar residues" evidence="1">
    <location>
        <begin position="113"/>
        <end position="122"/>
    </location>
</feature>
<protein>
    <submittedName>
        <fullName evidence="3 4">Uncharacterized protein</fullName>
    </submittedName>
</protein>
<keyword evidence="2" id="KW-0732">Signal</keyword>
<keyword evidence="5" id="KW-1185">Reference proteome</keyword>
<accession>A0A834VFJ8</accession>
<name>A0A834VFJ8_SARSC</name>
<dbReference type="Proteomes" id="UP000070412">
    <property type="component" value="Unassembled WGS sequence"/>
</dbReference>
<feature type="signal peptide" evidence="2">
    <location>
        <begin position="1"/>
        <end position="17"/>
    </location>
</feature>
<evidence type="ECO:0000256" key="2">
    <source>
        <dbReference type="SAM" id="SignalP"/>
    </source>
</evidence>
<reference evidence="4" key="3">
    <citation type="submission" date="2022-06" db="UniProtKB">
        <authorList>
            <consortium name="EnsemblMetazoa"/>
        </authorList>
    </citation>
    <scope>IDENTIFICATION</scope>
</reference>
<organism evidence="3">
    <name type="scientific">Sarcoptes scabiei</name>
    <name type="common">Itch mite</name>
    <name type="synonym">Acarus scabiei</name>
    <dbReference type="NCBI Taxonomy" id="52283"/>
    <lineage>
        <taxon>Eukaryota</taxon>
        <taxon>Metazoa</taxon>
        <taxon>Ecdysozoa</taxon>
        <taxon>Arthropoda</taxon>
        <taxon>Chelicerata</taxon>
        <taxon>Arachnida</taxon>
        <taxon>Acari</taxon>
        <taxon>Acariformes</taxon>
        <taxon>Sarcoptiformes</taxon>
        <taxon>Astigmata</taxon>
        <taxon>Psoroptidia</taxon>
        <taxon>Sarcoptoidea</taxon>
        <taxon>Sarcoptidae</taxon>
        <taxon>Sarcoptinae</taxon>
        <taxon>Sarcoptes</taxon>
    </lineage>
</organism>
<dbReference type="AlphaFoldDB" id="A0A834VFJ8"/>
<proteinExistence type="predicted"/>
<gene>
    <name evidence="3" type="ORF">SSS_2986</name>
</gene>
<feature type="region of interest" description="Disordered" evidence="1">
    <location>
        <begin position="23"/>
        <end position="45"/>
    </location>
</feature>
<dbReference type="EnsemblMetazoa" id="SSS_2986s_mrna">
    <property type="protein sequence ID" value="KAF7495717.1"/>
    <property type="gene ID" value="SSS_2986"/>
</dbReference>
<evidence type="ECO:0000313" key="5">
    <source>
        <dbReference type="Proteomes" id="UP000070412"/>
    </source>
</evidence>
<evidence type="ECO:0000256" key="1">
    <source>
        <dbReference type="SAM" id="MobiDB-lite"/>
    </source>
</evidence>
<evidence type="ECO:0000313" key="3">
    <source>
        <dbReference type="EMBL" id="KAF7495717.1"/>
    </source>
</evidence>
<evidence type="ECO:0000313" key="4">
    <source>
        <dbReference type="EnsemblMetazoa" id="KAF7495717.1"/>
    </source>
</evidence>
<dbReference type="EMBL" id="WVUK01000046">
    <property type="protein sequence ID" value="KAF7495717.1"/>
    <property type="molecule type" value="Genomic_DNA"/>
</dbReference>
<sequence length="144" mass="16103">MLYLILLSQLILLDVYSFGISEEDQREKDDEDNNKETVEMPWGKKDVTETTDTADVAPKAELTESELQIMKIKQILMSKMSANLKLNDAVEFPDLGATPEAIEDAKTFQTVRSSGASSSKAQLLSDRSRNQIATENKFSALRNN</sequence>
<reference evidence="3" key="2">
    <citation type="submission" date="2020-01" db="EMBL/GenBank/DDBJ databases">
        <authorList>
            <person name="Korhonen P.K.K."/>
            <person name="Guangxu M.G."/>
            <person name="Wang T.W."/>
            <person name="Stroehlein A.J.S."/>
            <person name="Young N.D."/>
            <person name="Ang C.-S.A."/>
            <person name="Fernando D.W.F."/>
            <person name="Lu H.L."/>
            <person name="Taylor S.T."/>
            <person name="Ehtesham M.E.M."/>
            <person name="Najaraj S.H.N."/>
            <person name="Harsha G.H.G."/>
            <person name="Madugundu A.M."/>
            <person name="Renuse S.R."/>
            <person name="Holt D.H."/>
            <person name="Pandey A.P."/>
            <person name="Papenfuss A.P."/>
            <person name="Gasser R.B.G."/>
            <person name="Fischer K.F."/>
        </authorList>
    </citation>
    <scope>NUCLEOTIDE SEQUENCE</scope>
    <source>
        <strain evidence="3">SSS_KF_BRIS2020</strain>
    </source>
</reference>
<feature type="region of interest" description="Disordered" evidence="1">
    <location>
        <begin position="113"/>
        <end position="144"/>
    </location>
</feature>